<dbReference type="Proteomes" id="UP000887580">
    <property type="component" value="Unplaced"/>
</dbReference>
<accession>A0AC35GGW6</accession>
<protein>
    <submittedName>
        <fullName evidence="2">Piwi domain-containing protein</fullName>
    </submittedName>
</protein>
<proteinExistence type="predicted"/>
<organism evidence="1 2">
    <name type="scientific">Panagrolaimus sp. PS1159</name>
    <dbReference type="NCBI Taxonomy" id="55785"/>
    <lineage>
        <taxon>Eukaryota</taxon>
        <taxon>Metazoa</taxon>
        <taxon>Ecdysozoa</taxon>
        <taxon>Nematoda</taxon>
        <taxon>Chromadorea</taxon>
        <taxon>Rhabditida</taxon>
        <taxon>Tylenchina</taxon>
        <taxon>Panagrolaimomorpha</taxon>
        <taxon>Panagrolaimoidea</taxon>
        <taxon>Panagrolaimidae</taxon>
        <taxon>Panagrolaimus</taxon>
    </lineage>
</organism>
<dbReference type="WBParaSite" id="PS1159_v2.g4747.t1">
    <property type="protein sequence ID" value="PS1159_v2.g4747.t1"/>
    <property type="gene ID" value="PS1159_v2.g4747"/>
</dbReference>
<evidence type="ECO:0000313" key="2">
    <source>
        <dbReference type="WBParaSite" id="PS1159_v2.g4747.t1"/>
    </source>
</evidence>
<reference evidence="2" key="1">
    <citation type="submission" date="2022-11" db="UniProtKB">
        <authorList>
            <consortium name="WormBaseParasite"/>
        </authorList>
    </citation>
    <scope>IDENTIFICATION</scope>
</reference>
<evidence type="ECO:0000313" key="1">
    <source>
        <dbReference type="Proteomes" id="UP000887580"/>
    </source>
</evidence>
<name>A0AC35GGW6_9BILA</name>
<sequence length="296" mass="33108">TANTGGVNYELRLPEAGIAQTLGDNVLCIGISLNHPGAINPTLRTTTGMAPTIVGYAANDKKHPFEFVGGFRLQKPSKEERVTILGEIVEECFKRFRMNRGRYPDKLIIFRNGCSEGQFKMVLQTELPFAIAAIRDLKSDAKLTVVVPNRMHNLRFMLENANPSMRPPEQNVKPGTIVDTVVVHPSYNEFYLNPHVALQGTAKTPRFTVLHVENNLSNDAVQLLCYTLCFGHQIVRLPTSLPSPVYIATKYAERGRDLLKAAPTLIEVAGDDTFYQLAQQLPYYHSEELRDLRINA</sequence>